<accession>A0A2S6HS55</accession>
<evidence type="ECO:0000313" key="12">
    <source>
        <dbReference type="Proteomes" id="UP000237749"/>
    </source>
</evidence>
<dbReference type="GO" id="GO:0016747">
    <property type="term" value="F:acyltransferase activity, transferring groups other than amino-acyl groups"/>
    <property type="evidence" value="ECO:0007669"/>
    <property type="project" value="InterPro"/>
</dbReference>
<evidence type="ECO:0000256" key="3">
    <source>
        <dbReference type="ARBA" id="ARBA00012206"/>
    </source>
</evidence>
<dbReference type="RefSeq" id="WP_207657071.1">
    <property type="nucleotide sequence ID" value="NZ_PTJA01000006.1"/>
</dbReference>
<dbReference type="InterPro" id="IPR008300">
    <property type="entry name" value="PTAC"/>
</dbReference>
<protein>
    <recommendedName>
        <fullName evidence="4 10">Phosphate propanoyltransferase</fullName>
        <ecNumber evidence="3 10">2.3.1.222</ecNumber>
    </recommendedName>
</protein>
<name>A0A2S6HS55_9FIRM</name>
<dbReference type="UniPathway" id="UPA00621"/>
<reference evidence="11 12" key="1">
    <citation type="submission" date="2018-02" db="EMBL/GenBank/DDBJ databases">
        <title>Genomic Encyclopedia of Archaeal and Bacterial Type Strains, Phase II (KMG-II): from individual species to whole genera.</title>
        <authorList>
            <person name="Goeker M."/>
        </authorList>
    </citation>
    <scope>NUCLEOTIDE SEQUENCE [LARGE SCALE GENOMIC DNA]</scope>
    <source>
        <strain evidence="11 12">DSM 3808</strain>
    </source>
</reference>
<evidence type="ECO:0000256" key="9">
    <source>
        <dbReference type="ARBA" id="ARBA00047589"/>
    </source>
</evidence>
<dbReference type="PANTHER" id="PTHR39453:SF1">
    <property type="entry name" value="PHOSPHATE PROPANOYLTRANSFERASE"/>
    <property type="match status" value="1"/>
</dbReference>
<dbReference type="EMBL" id="PTJA01000006">
    <property type="protein sequence ID" value="PPK80520.1"/>
    <property type="molecule type" value="Genomic_DNA"/>
</dbReference>
<organism evidence="11 12">
    <name type="scientific">Lacrimispora xylanisolvens</name>
    <dbReference type="NCBI Taxonomy" id="384636"/>
    <lineage>
        <taxon>Bacteria</taxon>
        <taxon>Bacillati</taxon>
        <taxon>Bacillota</taxon>
        <taxon>Clostridia</taxon>
        <taxon>Lachnospirales</taxon>
        <taxon>Lachnospiraceae</taxon>
        <taxon>Lacrimispora</taxon>
    </lineage>
</organism>
<sequence>MTSNQEFTVKAILSMMENQPAEYGIPLGVSNRHIHLTRESVEILFGKGYELTKAKDLGQPGQYAAKETVCIAGKKGSFSNVRVLGPVRKQNQVEISRSDGFSLGVNPPVRLSGDLSGAADICVIGPRGMMVMKESVIIAKPHIHMSPGDALHFQVNDGDSVSVEIPGERGYTMHHVVIRVTEQSALEFHIDTDEANAAGTPSDAVVQLIK</sequence>
<dbReference type="PIRSF" id="PIRSF010130">
    <property type="entry name" value="PduL"/>
    <property type="match status" value="1"/>
</dbReference>
<evidence type="ECO:0000256" key="6">
    <source>
        <dbReference type="ARBA" id="ARBA00022723"/>
    </source>
</evidence>
<dbReference type="AlphaFoldDB" id="A0A2S6HS55"/>
<dbReference type="EC" id="2.3.1.222" evidence="3 10"/>
<dbReference type="GO" id="GO:0051144">
    <property type="term" value="P:1,2-propanediol catabolic process"/>
    <property type="evidence" value="ECO:0007669"/>
    <property type="project" value="UniProtKB-UniPathway"/>
</dbReference>
<evidence type="ECO:0000313" key="11">
    <source>
        <dbReference type="EMBL" id="PPK80520.1"/>
    </source>
</evidence>
<proteinExistence type="inferred from homology"/>
<comment type="cofactor">
    <cofactor evidence="1">
        <name>Zn(2+)</name>
        <dbReference type="ChEBI" id="CHEBI:29105"/>
    </cofactor>
</comment>
<evidence type="ECO:0000256" key="7">
    <source>
        <dbReference type="ARBA" id="ARBA00022833"/>
    </source>
</evidence>
<evidence type="ECO:0000256" key="1">
    <source>
        <dbReference type="ARBA" id="ARBA00001947"/>
    </source>
</evidence>
<evidence type="ECO:0000256" key="2">
    <source>
        <dbReference type="ARBA" id="ARBA00007342"/>
    </source>
</evidence>
<evidence type="ECO:0000256" key="8">
    <source>
        <dbReference type="ARBA" id="ARBA00023315"/>
    </source>
</evidence>
<dbReference type="PANTHER" id="PTHR39453">
    <property type="entry name" value="PHOSPHATE PROPANOYLTRANSFERASE"/>
    <property type="match status" value="1"/>
</dbReference>
<dbReference type="Pfam" id="PF06130">
    <property type="entry name" value="PTAC"/>
    <property type="match status" value="1"/>
</dbReference>
<keyword evidence="8 10" id="KW-0012">Acyltransferase</keyword>
<comment type="pathway">
    <text evidence="10">Polyol metabolism; 1,2-propanediol degradation.</text>
</comment>
<comment type="caution">
    <text evidence="11">The sequence shown here is derived from an EMBL/GenBank/DDBJ whole genome shotgun (WGS) entry which is preliminary data.</text>
</comment>
<keyword evidence="6" id="KW-0479">Metal-binding</keyword>
<evidence type="ECO:0000256" key="5">
    <source>
        <dbReference type="ARBA" id="ARBA00022679"/>
    </source>
</evidence>
<gene>
    <name evidence="11" type="ORF">BXY41_106110</name>
</gene>
<keyword evidence="7" id="KW-0862">Zinc</keyword>
<keyword evidence="12" id="KW-1185">Reference proteome</keyword>
<comment type="catalytic activity">
    <reaction evidence="9 10">
        <text>propanoyl-CoA + phosphate = propanoyl phosphate + CoA</text>
        <dbReference type="Rhea" id="RHEA:28046"/>
        <dbReference type="ChEBI" id="CHEBI:43474"/>
        <dbReference type="ChEBI" id="CHEBI:57287"/>
        <dbReference type="ChEBI" id="CHEBI:57392"/>
        <dbReference type="ChEBI" id="CHEBI:58933"/>
        <dbReference type="EC" id="2.3.1.222"/>
    </reaction>
</comment>
<dbReference type="GO" id="GO:0046872">
    <property type="term" value="F:metal ion binding"/>
    <property type="evidence" value="ECO:0007669"/>
    <property type="project" value="UniProtKB-KW"/>
</dbReference>
<dbReference type="Proteomes" id="UP000237749">
    <property type="component" value="Unassembled WGS sequence"/>
</dbReference>
<evidence type="ECO:0000256" key="10">
    <source>
        <dbReference type="PIRNR" id="PIRNR010130"/>
    </source>
</evidence>
<keyword evidence="5 10" id="KW-0808">Transferase</keyword>
<comment type="function">
    <text evidence="10">Involved in 1,2-propanediol (1,2-PD) degradation by catalyzing the conversion of propanoyl-CoA to propanoyl-phosphate.</text>
</comment>
<dbReference type="NCBIfam" id="NF011652">
    <property type="entry name" value="PRK15070.1"/>
    <property type="match status" value="1"/>
</dbReference>
<evidence type="ECO:0000256" key="4">
    <source>
        <dbReference type="ARBA" id="ARBA00020837"/>
    </source>
</evidence>
<comment type="similarity">
    <text evidence="2 10">Belongs to the PduL family.</text>
</comment>